<sequence length="58" mass="6348">MLRPCTACDERCRRDPDRARQKGSSNHQSFLVIRAAAAAPRGRAAYRGHDAKPCPAPS</sequence>
<accession>B9BR78</accession>
<reference evidence="1 2" key="1">
    <citation type="journal article" date="2012" name="J. Bacteriol.">
        <title>Draft Genome Sequence Determination for Cystic Fibrosis and Chronic Granulomatous Disease Burkholderia multivorans Isolates.</title>
        <authorList>
            <person name="Varga J.J."/>
            <person name="Losada L."/>
            <person name="Zelazny A.M."/>
            <person name="Brinkac L."/>
            <person name="Harkins D."/>
            <person name="Radune D."/>
            <person name="Hostetler J."/>
            <person name="Sampaio E.P."/>
            <person name="Ronning C.M."/>
            <person name="Nierman W.C."/>
            <person name="Greenberg D.E."/>
            <person name="Holland S.M."/>
            <person name="Goldberg J.B."/>
        </authorList>
    </citation>
    <scope>NUCLEOTIDE SEQUENCE [LARGE SCALE GENOMIC DNA]</scope>
    <source>
        <strain evidence="1 2">CGD2</strain>
    </source>
</reference>
<proteinExistence type="predicted"/>
<organism evidence="1 2">
    <name type="scientific">Burkholderia multivorans CGD2</name>
    <dbReference type="NCBI Taxonomy" id="513052"/>
    <lineage>
        <taxon>Bacteria</taxon>
        <taxon>Pseudomonadati</taxon>
        <taxon>Pseudomonadota</taxon>
        <taxon>Betaproteobacteria</taxon>
        <taxon>Burkholderiales</taxon>
        <taxon>Burkholderiaceae</taxon>
        <taxon>Burkholderia</taxon>
        <taxon>Burkholderia cepacia complex</taxon>
    </lineage>
</organism>
<dbReference type="EMBL" id="ACFC01000005">
    <property type="protein sequence ID" value="EEE07123.1"/>
    <property type="molecule type" value="Genomic_DNA"/>
</dbReference>
<dbReference type="AlphaFoldDB" id="B9BR78"/>
<evidence type="ECO:0000313" key="2">
    <source>
        <dbReference type="Proteomes" id="UP000004535"/>
    </source>
</evidence>
<comment type="caution">
    <text evidence="1">The sequence shown here is derived from an EMBL/GenBank/DDBJ whole genome shotgun (WGS) entry which is preliminary data.</text>
</comment>
<dbReference type="Proteomes" id="UP000004535">
    <property type="component" value="Unassembled WGS sequence"/>
</dbReference>
<protein>
    <submittedName>
        <fullName evidence="1">Uncharacterized protein</fullName>
    </submittedName>
</protein>
<name>B9BR78_9BURK</name>
<gene>
    <name evidence="1" type="ORF">BURMUCGD2_0940</name>
</gene>
<evidence type="ECO:0000313" key="1">
    <source>
        <dbReference type="EMBL" id="EEE07123.1"/>
    </source>
</evidence>